<keyword evidence="2" id="KW-0067">ATP-binding</keyword>
<dbReference type="GO" id="GO:0051301">
    <property type="term" value="P:cell division"/>
    <property type="evidence" value="ECO:0007669"/>
    <property type="project" value="UniProtKB-KW"/>
</dbReference>
<sequence>MSEPTLDPAQRAAADALDALLDRRGRVRKPGGKRPAGVYLHGRPGRGKTMIMDRFFAATSSKHKARLHFHRFFAELSAAVRITGSMRTAVDMVVGDVDLLCFDEFHVDDIGDGMLIARLLDVLFTRRVLVIVTANQPPAELLPDPIFHEGFEPTIALITERLTVLAVDGPRDYRSGGERATGGFAGGAYRVTGVLPALPPPGRPVRRALRPVPADDGVALTFTAVCGDAGAAADYLSLVATHPRITLTGVPPLRLVPPTWAARLVTFIDVLHDAGAHLTVEATVPPAELAADARPIPGLARMLSRLGELTPVPAS</sequence>
<dbReference type="Gene3D" id="3.40.50.300">
    <property type="entry name" value="P-loop containing nucleotide triphosphate hydrolases"/>
    <property type="match status" value="1"/>
</dbReference>
<dbReference type="NCBIfam" id="NF040713">
    <property type="entry name" value="ZapE"/>
    <property type="match status" value="1"/>
</dbReference>
<name>A0ABV8DW66_9NOCA</name>
<dbReference type="InterPro" id="IPR005654">
    <property type="entry name" value="ATPase_AFG1-like"/>
</dbReference>
<evidence type="ECO:0000256" key="1">
    <source>
        <dbReference type="ARBA" id="ARBA00022741"/>
    </source>
</evidence>
<dbReference type="EMBL" id="JBHSAX010000017">
    <property type="protein sequence ID" value="MFC3964208.1"/>
    <property type="molecule type" value="Genomic_DNA"/>
</dbReference>
<evidence type="ECO:0000313" key="3">
    <source>
        <dbReference type="EMBL" id="MFC3964208.1"/>
    </source>
</evidence>
<accession>A0ABV8DW66</accession>
<evidence type="ECO:0000256" key="2">
    <source>
        <dbReference type="ARBA" id="ARBA00022840"/>
    </source>
</evidence>
<dbReference type="PANTHER" id="PTHR12169:SF6">
    <property type="entry name" value="AFG1-LIKE ATPASE"/>
    <property type="match status" value="1"/>
</dbReference>
<evidence type="ECO:0000313" key="4">
    <source>
        <dbReference type="Proteomes" id="UP001595696"/>
    </source>
</evidence>
<dbReference type="Pfam" id="PF03969">
    <property type="entry name" value="AFG1_ATPase"/>
    <property type="match status" value="2"/>
</dbReference>
<keyword evidence="1" id="KW-0547">Nucleotide-binding</keyword>
<gene>
    <name evidence="3" type="primary">zapE</name>
    <name evidence="3" type="ORF">ACFO0B_19655</name>
</gene>
<proteinExistence type="predicted"/>
<reference evidence="4" key="1">
    <citation type="journal article" date="2019" name="Int. J. Syst. Evol. Microbiol.">
        <title>The Global Catalogue of Microorganisms (GCM) 10K type strain sequencing project: providing services to taxonomists for standard genome sequencing and annotation.</title>
        <authorList>
            <consortium name="The Broad Institute Genomics Platform"/>
            <consortium name="The Broad Institute Genome Sequencing Center for Infectious Disease"/>
            <person name="Wu L."/>
            <person name="Ma J."/>
        </authorList>
    </citation>
    <scope>NUCLEOTIDE SEQUENCE [LARGE SCALE GENOMIC DNA]</scope>
    <source>
        <strain evidence="4">CGMCC 4.7330</strain>
    </source>
</reference>
<dbReference type="PANTHER" id="PTHR12169">
    <property type="entry name" value="ATPASE N2B"/>
    <property type="match status" value="1"/>
</dbReference>
<keyword evidence="3" id="KW-0131">Cell cycle</keyword>
<keyword evidence="4" id="KW-1185">Reference proteome</keyword>
<comment type="caution">
    <text evidence="3">The sequence shown here is derived from an EMBL/GenBank/DDBJ whole genome shotgun (WGS) entry which is preliminary data.</text>
</comment>
<dbReference type="RefSeq" id="WP_378613979.1">
    <property type="nucleotide sequence ID" value="NZ_JBHSAX010000017.1"/>
</dbReference>
<dbReference type="InterPro" id="IPR027417">
    <property type="entry name" value="P-loop_NTPase"/>
</dbReference>
<organism evidence="3 4">
    <name type="scientific">Nocardia jiangsuensis</name>
    <dbReference type="NCBI Taxonomy" id="1691563"/>
    <lineage>
        <taxon>Bacteria</taxon>
        <taxon>Bacillati</taxon>
        <taxon>Actinomycetota</taxon>
        <taxon>Actinomycetes</taxon>
        <taxon>Mycobacteriales</taxon>
        <taxon>Nocardiaceae</taxon>
        <taxon>Nocardia</taxon>
    </lineage>
</organism>
<dbReference type="SUPFAM" id="SSF52540">
    <property type="entry name" value="P-loop containing nucleoside triphosphate hydrolases"/>
    <property type="match status" value="1"/>
</dbReference>
<protein>
    <submittedName>
        <fullName evidence="3">Cell division protein ZapE</fullName>
    </submittedName>
</protein>
<keyword evidence="3" id="KW-0132">Cell division</keyword>
<dbReference type="Proteomes" id="UP001595696">
    <property type="component" value="Unassembled WGS sequence"/>
</dbReference>